<sequence>MLHAPGGQTWSPFRIRISIDYHFPVTGATLHSTVKMEDYIMGQYKNTIRCLLVEMIMWKQRPLEERIIKRNPHYPDFFQRLYPDGDLLWDILWDNDLVIPPLWAMPPKMRAAYMAIRPTVTWENQKEIEYLFLEIWDEIDRGLSPNMFCVSTVDVFGVKGMVGAPFGKERNDISHG</sequence>
<gene>
    <name evidence="1" type="ORF">S7711_10561</name>
</gene>
<evidence type="ECO:0000313" key="1">
    <source>
        <dbReference type="EMBL" id="KEY71182.1"/>
    </source>
</evidence>
<dbReference type="Proteomes" id="UP000028045">
    <property type="component" value="Unassembled WGS sequence"/>
</dbReference>
<dbReference type="OrthoDB" id="10295359at2759"/>
<organism evidence="1 2">
    <name type="scientific">Stachybotrys chartarum (strain CBS 109288 / IBT 7711)</name>
    <name type="common">Toxic black mold</name>
    <name type="synonym">Stilbospora chartarum</name>
    <dbReference type="NCBI Taxonomy" id="1280523"/>
    <lineage>
        <taxon>Eukaryota</taxon>
        <taxon>Fungi</taxon>
        <taxon>Dikarya</taxon>
        <taxon>Ascomycota</taxon>
        <taxon>Pezizomycotina</taxon>
        <taxon>Sordariomycetes</taxon>
        <taxon>Hypocreomycetidae</taxon>
        <taxon>Hypocreales</taxon>
        <taxon>Stachybotryaceae</taxon>
        <taxon>Stachybotrys</taxon>
    </lineage>
</organism>
<name>A0A084B0V3_STACB</name>
<dbReference type="AlphaFoldDB" id="A0A084B0V3"/>
<evidence type="ECO:0000313" key="2">
    <source>
        <dbReference type="Proteomes" id="UP000028045"/>
    </source>
</evidence>
<keyword evidence="2" id="KW-1185">Reference proteome</keyword>
<accession>A0A084B0V3</accession>
<dbReference type="HOGENOM" id="CLU_1533563_0_0_1"/>
<reference evidence="1 2" key="1">
    <citation type="journal article" date="2014" name="BMC Genomics">
        <title>Comparative genome sequencing reveals chemotype-specific gene clusters in the toxigenic black mold Stachybotrys.</title>
        <authorList>
            <person name="Semeiks J."/>
            <person name="Borek D."/>
            <person name="Otwinowski Z."/>
            <person name="Grishin N.V."/>
        </authorList>
    </citation>
    <scope>NUCLEOTIDE SEQUENCE [LARGE SCALE GENOMIC DNA]</scope>
    <source>
        <strain evidence="2">CBS 109288 / IBT 7711</strain>
    </source>
</reference>
<dbReference type="EMBL" id="KL648338">
    <property type="protein sequence ID" value="KEY71182.1"/>
    <property type="molecule type" value="Genomic_DNA"/>
</dbReference>
<protein>
    <submittedName>
        <fullName evidence="1">Uncharacterized protein</fullName>
    </submittedName>
</protein>
<proteinExistence type="predicted"/>